<dbReference type="PANTHER" id="PTHR11081:SF75">
    <property type="entry name" value="ENDONUCLEASE, PUTATIVE (AFU_ORTHOLOGUE AFUA_3G13260)-RELATED"/>
    <property type="match status" value="1"/>
</dbReference>
<dbReference type="Pfam" id="PF00867">
    <property type="entry name" value="XPG_I"/>
    <property type="match status" value="1"/>
</dbReference>
<proteinExistence type="predicted"/>
<feature type="domain" description="XPG N-terminal" evidence="4">
    <location>
        <begin position="1"/>
        <end position="112"/>
    </location>
</feature>
<dbReference type="OrthoDB" id="2148513at2759"/>
<dbReference type="GO" id="GO:0017108">
    <property type="term" value="F:5'-flap endonuclease activity"/>
    <property type="evidence" value="ECO:0007669"/>
    <property type="project" value="TreeGrafter"/>
</dbReference>
<sequence length="490" mass="53886">MGVPDMWRVLLPASQMRTLTQVAVTEGFEQPHRPERCLRLGVDASIWMNQAQLAIRKGKGTRGGENPAVRILFNRLCRLLTLPIIPIFVFDGPARPSKKQGVNVNHAKPHWLTPSFQKFVEAFGFFHHTAPSEAEAELAELDMRNHVDAILSEDSDALVFGAQHVIRMKNYKNVGDQVTIFKAEDIAKHPLVQLNRSGLFLVAILCGGDYNQGGLNGCGEVIARRLAQTDLAESLYAAATCSQARSALRRLLPGWRESLRTLLRENPGNVVGKKYPQVADALTDDFPPIDILTLYATPLTSWTATHITAPNTTSWILEHPDITKIGNLCEKYFSWGSSGEIAKRFEKKLWPGVSIRAVLQLALDPDPIALHDIDVIAPKGICSLHVLNIHRIKFGPLAKSMRPDVSGYTAEISTFGLLQDAIAGLGGALQTHTMETIPTKMVKTSLWIPASILGAAMHGVVADFHRRTKSKIPVSASHPPVGHYSFHSLT</sequence>
<dbReference type="PANTHER" id="PTHR11081">
    <property type="entry name" value="FLAP ENDONUCLEASE FAMILY MEMBER"/>
    <property type="match status" value="1"/>
</dbReference>
<dbReference type="Gene3D" id="3.40.50.1010">
    <property type="entry name" value="5'-nuclease"/>
    <property type="match status" value="2"/>
</dbReference>
<dbReference type="InterPro" id="IPR006085">
    <property type="entry name" value="XPG_DNA_repair_N"/>
</dbReference>
<evidence type="ECO:0000256" key="1">
    <source>
        <dbReference type="ARBA" id="ARBA00022722"/>
    </source>
</evidence>
<evidence type="ECO:0000259" key="3">
    <source>
        <dbReference type="SMART" id="SM00484"/>
    </source>
</evidence>
<dbReference type="Pfam" id="PF00752">
    <property type="entry name" value="XPG_N"/>
    <property type="match status" value="1"/>
</dbReference>
<name>A0A9P5YLP7_9AGAR</name>
<comment type="caution">
    <text evidence="5">The sequence shown here is derived from an EMBL/GenBank/DDBJ whole genome shotgun (WGS) entry which is preliminary data.</text>
</comment>
<keyword evidence="1" id="KW-0540">Nuclease</keyword>
<dbReference type="EMBL" id="MU155654">
    <property type="protein sequence ID" value="KAF9471604.1"/>
    <property type="molecule type" value="Genomic_DNA"/>
</dbReference>
<protein>
    <submittedName>
        <fullName evidence="5">PIN domain-like protein</fullName>
    </submittedName>
</protein>
<dbReference type="SMART" id="SM00484">
    <property type="entry name" value="XPGI"/>
    <property type="match status" value="1"/>
</dbReference>
<dbReference type="Proteomes" id="UP000807469">
    <property type="component" value="Unassembled WGS sequence"/>
</dbReference>
<dbReference type="PRINTS" id="PR00853">
    <property type="entry name" value="XPGRADSUPER"/>
</dbReference>
<dbReference type="GO" id="GO:0006281">
    <property type="term" value="P:DNA repair"/>
    <property type="evidence" value="ECO:0007669"/>
    <property type="project" value="UniProtKB-ARBA"/>
</dbReference>
<evidence type="ECO:0000313" key="6">
    <source>
        <dbReference type="Proteomes" id="UP000807469"/>
    </source>
</evidence>
<evidence type="ECO:0000256" key="2">
    <source>
        <dbReference type="ARBA" id="ARBA00022801"/>
    </source>
</evidence>
<feature type="domain" description="XPG-I" evidence="3">
    <location>
        <begin position="121"/>
        <end position="192"/>
    </location>
</feature>
<dbReference type="InterPro" id="IPR036279">
    <property type="entry name" value="5-3_exonuclease_C_sf"/>
</dbReference>
<dbReference type="AlphaFoldDB" id="A0A9P5YLP7"/>
<dbReference type="InterPro" id="IPR029060">
    <property type="entry name" value="PIN-like_dom_sf"/>
</dbReference>
<accession>A0A9P5YLP7</accession>
<dbReference type="InterPro" id="IPR006084">
    <property type="entry name" value="XPG/Rad2"/>
</dbReference>
<reference evidence="5" key="1">
    <citation type="submission" date="2020-11" db="EMBL/GenBank/DDBJ databases">
        <authorList>
            <consortium name="DOE Joint Genome Institute"/>
            <person name="Ahrendt S."/>
            <person name="Riley R."/>
            <person name="Andreopoulos W."/>
            <person name="Labutti K."/>
            <person name="Pangilinan J."/>
            <person name="Ruiz-Duenas F.J."/>
            <person name="Barrasa J.M."/>
            <person name="Sanchez-Garcia M."/>
            <person name="Camarero S."/>
            <person name="Miyauchi S."/>
            <person name="Serrano A."/>
            <person name="Linde D."/>
            <person name="Babiker R."/>
            <person name="Drula E."/>
            <person name="Ayuso-Fernandez I."/>
            <person name="Pacheco R."/>
            <person name="Padilla G."/>
            <person name="Ferreira P."/>
            <person name="Barriuso J."/>
            <person name="Kellner H."/>
            <person name="Castanera R."/>
            <person name="Alfaro M."/>
            <person name="Ramirez L."/>
            <person name="Pisabarro A.G."/>
            <person name="Kuo A."/>
            <person name="Tritt A."/>
            <person name="Lipzen A."/>
            <person name="He G."/>
            <person name="Yan M."/>
            <person name="Ng V."/>
            <person name="Cullen D."/>
            <person name="Martin F."/>
            <person name="Rosso M.-N."/>
            <person name="Henrissat B."/>
            <person name="Hibbett D."/>
            <person name="Martinez A.T."/>
            <person name="Grigoriev I.V."/>
        </authorList>
    </citation>
    <scope>NUCLEOTIDE SEQUENCE</scope>
    <source>
        <strain evidence="5">CIRM-BRFM 674</strain>
    </source>
</reference>
<keyword evidence="6" id="KW-1185">Reference proteome</keyword>
<dbReference type="SUPFAM" id="SSF47807">
    <property type="entry name" value="5' to 3' exonuclease, C-terminal subdomain"/>
    <property type="match status" value="1"/>
</dbReference>
<gene>
    <name evidence="5" type="ORF">BDN70DRAFT_819790</name>
</gene>
<evidence type="ECO:0000313" key="5">
    <source>
        <dbReference type="EMBL" id="KAF9471604.1"/>
    </source>
</evidence>
<dbReference type="SMART" id="SM00485">
    <property type="entry name" value="XPGN"/>
    <property type="match status" value="1"/>
</dbReference>
<dbReference type="InterPro" id="IPR006086">
    <property type="entry name" value="XPG-I_dom"/>
</dbReference>
<organism evidence="5 6">
    <name type="scientific">Pholiota conissans</name>
    <dbReference type="NCBI Taxonomy" id="109636"/>
    <lineage>
        <taxon>Eukaryota</taxon>
        <taxon>Fungi</taxon>
        <taxon>Dikarya</taxon>
        <taxon>Basidiomycota</taxon>
        <taxon>Agaricomycotina</taxon>
        <taxon>Agaricomycetes</taxon>
        <taxon>Agaricomycetidae</taxon>
        <taxon>Agaricales</taxon>
        <taxon>Agaricineae</taxon>
        <taxon>Strophariaceae</taxon>
        <taxon>Pholiota</taxon>
    </lineage>
</organism>
<dbReference type="CDD" id="cd09870">
    <property type="entry name" value="PIN_YEN1"/>
    <property type="match status" value="1"/>
</dbReference>
<keyword evidence="2" id="KW-0378">Hydrolase</keyword>
<dbReference type="SUPFAM" id="SSF88723">
    <property type="entry name" value="PIN domain-like"/>
    <property type="match status" value="1"/>
</dbReference>
<evidence type="ECO:0000259" key="4">
    <source>
        <dbReference type="SMART" id="SM00485"/>
    </source>
</evidence>